<organism evidence="12 13">
    <name type="scientific">Sclerotinia borealis (strain F-4128)</name>
    <dbReference type="NCBI Taxonomy" id="1432307"/>
    <lineage>
        <taxon>Eukaryota</taxon>
        <taxon>Fungi</taxon>
        <taxon>Dikarya</taxon>
        <taxon>Ascomycota</taxon>
        <taxon>Pezizomycotina</taxon>
        <taxon>Leotiomycetes</taxon>
        <taxon>Helotiales</taxon>
        <taxon>Sclerotiniaceae</taxon>
        <taxon>Sclerotinia</taxon>
    </lineage>
</organism>
<evidence type="ECO:0000313" key="12">
    <source>
        <dbReference type="EMBL" id="ESZ99234.1"/>
    </source>
</evidence>
<feature type="compositionally biased region" description="Polar residues" evidence="11">
    <location>
        <begin position="144"/>
        <end position="159"/>
    </location>
</feature>
<comment type="subunit">
    <text evidence="9">Component of the NuA4 histone acetyltransferase complex.</text>
</comment>
<reference evidence="12 13" key="1">
    <citation type="journal article" date="2014" name="Genome Announc.">
        <title>Draft genome sequence of Sclerotinia borealis, a psychrophilic plant pathogenic fungus.</title>
        <authorList>
            <person name="Mardanov A.V."/>
            <person name="Beletsky A.V."/>
            <person name="Kadnikov V.V."/>
            <person name="Ignatov A.N."/>
            <person name="Ravin N.V."/>
        </authorList>
    </citation>
    <scope>NUCLEOTIDE SEQUENCE [LARGE SCALE GENOMIC DNA]</scope>
    <source>
        <strain evidence="13">F-4157</strain>
    </source>
</reference>
<dbReference type="EMBL" id="AYSA01000017">
    <property type="protein sequence ID" value="ESZ99234.1"/>
    <property type="molecule type" value="Genomic_DNA"/>
</dbReference>
<evidence type="ECO:0000256" key="1">
    <source>
        <dbReference type="ARBA" id="ARBA00004123"/>
    </source>
</evidence>
<accession>W9CX58</accession>
<dbReference type="OrthoDB" id="440324at2759"/>
<evidence type="ECO:0000256" key="10">
    <source>
        <dbReference type="SAM" id="Coils"/>
    </source>
</evidence>
<evidence type="ECO:0000256" key="11">
    <source>
        <dbReference type="SAM" id="MobiDB-lite"/>
    </source>
</evidence>
<keyword evidence="9" id="KW-0227">DNA damage</keyword>
<dbReference type="HOGENOM" id="CLU_081048_1_0_1"/>
<dbReference type="AlphaFoldDB" id="W9CX58"/>
<dbReference type="GO" id="GO:0006325">
    <property type="term" value="P:chromatin organization"/>
    <property type="evidence" value="ECO:0007669"/>
    <property type="project" value="UniProtKB-KW"/>
</dbReference>
<feature type="compositionally biased region" description="Basic residues" evidence="11">
    <location>
        <begin position="192"/>
        <end position="204"/>
    </location>
</feature>
<evidence type="ECO:0000256" key="8">
    <source>
        <dbReference type="ARBA" id="ARBA00023242"/>
    </source>
</evidence>
<evidence type="ECO:0000256" key="9">
    <source>
        <dbReference type="RuleBase" id="RU368022"/>
    </source>
</evidence>
<comment type="similarity">
    <text evidence="2 9">Belongs to the EAF6 family.</text>
</comment>
<evidence type="ECO:0000256" key="6">
    <source>
        <dbReference type="ARBA" id="ARBA00023054"/>
    </source>
</evidence>
<evidence type="ECO:0000256" key="4">
    <source>
        <dbReference type="ARBA" id="ARBA00022853"/>
    </source>
</evidence>
<dbReference type="GO" id="GO:0006281">
    <property type="term" value="P:DNA repair"/>
    <property type="evidence" value="ECO:0007669"/>
    <property type="project" value="UniProtKB-UniRule"/>
</dbReference>
<evidence type="ECO:0000256" key="3">
    <source>
        <dbReference type="ARBA" id="ARBA00018504"/>
    </source>
</evidence>
<dbReference type="Pfam" id="PF09340">
    <property type="entry name" value="NuA4"/>
    <property type="match status" value="1"/>
</dbReference>
<keyword evidence="4 9" id="KW-0156">Chromatin regulator</keyword>
<keyword evidence="5 9" id="KW-0805">Transcription regulation</keyword>
<keyword evidence="13" id="KW-1185">Reference proteome</keyword>
<dbReference type="InterPro" id="IPR015418">
    <property type="entry name" value="Eaf6"/>
</dbReference>
<dbReference type="STRING" id="1432307.W9CX58"/>
<name>W9CX58_SCLBF</name>
<evidence type="ECO:0000256" key="2">
    <source>
        <dbReference type="ARBA" id="ARBA00010916"/>
    </source>
</evidence>
<keyword evidence="7 9" id="KW-0804">Transcription</keyword>
<protein>
    <recommendedName>
        <fullName evidence="3 9">Chromatin modification-related protein EAF6</fullName>
    </recommendedName>
</protein>
<feature type="coiled-coil region" evidence="10">
    <location>
        <begin position="30"/>
        <end position="57"/>
    </location>
</feature>
<dbReference type="GO" id="GO:0005634">
    <property type="term" value="C:nucleus"/>
    <property type="evidence" value="ECO:0007669"/>
    <property type="project" value="UniProtKB-SubCell"/>
</dbReference>
<feature type="region of interest" description="Disordered" evidence="11">
    <location>
        <begin position="144"/>
        <end position="204"/>
    </location>
</feature>
<comment type="caution">
    <text evidence="12">The sequence shown here is derived from an EMBL/GenBank/DDBJ whole genome shotgun (WGS) entry which is preliminary data.</text>
</comment>
<keyword evidence="8 9" id="KW-0539">Nucleus</keyword>
<evidence type="ECO:0000256" key="5">
    <source>
        <dbReference type="ARBA" id="ARBA00023015"/>
    </source>
</evidence>
<keyword evidence="9" id="KW-0234">DNA repair</keyword>
<keyword evidence="6 10" id="KW-0175">Coiled coil</keyword>
<feature type="region of interest" description="Disordered" evidence="11">
    <location>
        <begin position="1"/>
        <end position="29"/>
    </location>
</feature>
<evidence type="ECO:0000313" key="13">
    <source>
        <dbReference type="Proteomes" id="UP000019487"/>
    </source>
</evidence>
<feature type="compositionally biased region" description="Polar residues" evidence="11">
    <location>
        <begin position="1"/>
        <end position="13"/>
    </location>
</feature>
<sequence>MSETSKIPTSTGNHSKENHTADPTAGLPYYEKTRQQLKILLEQKRNLERHLALHEDAIFRKETEYLDETPQGNIINGFDGYAKGAGVGGVGRAGAGTGRKSAAVGGTDRPFSGSSHSWKLNVDSPAQSGASTPVAAMAPTPLSMTFHKTNGDSASNHATPASASSGKGKKNKKMAGADDSETESNTKEMMGHKKARTNFGAVRK</sequence>
<comment type="subcellular location">
    <subcellularLocation>
        <location evidence="1 9">Nucleus</location>
    </subcellularLocation>
</comment>
<evidence type="ECO:0000256" key="7">
    <source>
        <dbReference type="ARBA" id="ARBA00023163"/>
    </source>
</evidence>
<proteinExistence type="inferred from homology"/>
<dbReference type="PANTHER" id="PTHR13476">
    <property type="entry name" value="CHROMATIN MODIFICATION-RELATED PROTEIN MEAF6"/>
    <property type="match status" value="1"/>
</dbReference>
<comment type="function">
    <text evidence="9">Component of the NuA4 histone acetyltransferase complex which is involved in transcriptional activation of selected genes principally by acetylation of nucleosomal histone H4 and H2A. The NuA4 complex is also involved in DNA repair.</text>
</comment>
<dbReference type="GO" id="GO:0035267">
    <property type="term" value="C:NuA4 histone acetyltransferase complex"/>
    <property type="evidence" value="ECO:0007669"/>
    <property type="project" value="UniProtKB-UniRule"/>
</dbReference>
<dbReference type="Proteomes" id="UP000019487">
    <property type="component" value="Unassembled WGS sequence"/>
</dbReference>
<gene>
    <name evidence="12" type="ORF">SBOR_0377</name>
</gene>